<comment type="caution">
    <text evidence="2">The sequence shown here is derived from an EMBL/GenBank/DDBJ whole genome shotgun (WGS) entry which is preliminary data.</text>
</comment>
<feature type="region of interest" description="Disordered" evidence="1">
    <location>
        <begin position="1"/>
        <end position="31"/>
    </location>
</feature>
<keyword evidence="3" id="KW-1185">Reference proteome</keyword>
<protein>
    <submittedName>
        <fullName evidence="2">Uncharacterized protein</fullName>
    </submittedName>
</protein>
<evidence type="ECO:0000313" key="3">
    <source>
        <dbReference type="Proteomes" id="UP000006327"/>
    </source>
</evidence>
<dbReference type="Proteomes" id="UP000006327">
    <property type="component" value="Unassembled WGS sequence"/>
</dbReference>
<proteinExistence type="predicted"/>
<organism evidence="2 3">
    <name type="scientific">Paraglaciecola arctica BSs20135</name>
    <dbReference type="NCBI Taxonomy" id="493475"/>
    <lineage>
        <taxon>Bacteria</taxon>
        <taxon>Pseudomonadati</taxon>
        <taxon>Pseudomonadota</taxon>
        <taxon>Gammaproteobacteria</taxon>
        <taxon>Alteromonadales</taxon>
        <taxon>Alteromonadaceae</taxon>
        <taxon>Paraglaciecola</taxon>
    </lineage>
</organism>
<evidence type="ECO:0000256" key="1">
    <source>
        <dbReference type="SAM" id="MobiDB-lite"/>
    </source>
</evidence>
<sequence length="42" mass="5003">MSHFRVKRETLSSEYPTDSAKAAVPKDQNAKQQQRDWYFMII</sequence>
<gene>
    <name evidence="2" type="ORF">GARC_0476</name>
</gene>
<name>K6YLF1_9ALTE</name>
<reference evidence="2 3" key="1">
    <citation type="journal article" date="2017" name="Antonie Van Leeuwenhoek">
        <title>Rhizobium rhizosphaerae sp. nov., a novel species isolated from rice rhizosphere.</title>
        <authorList>
            <person name="Zhao J.J."/>
            <person name="Zhang J."/>
            <person name="Zhang R.J."/>
            <person name="Zhang C.W."/>
            <person name="Yin H.Q."/>
            <person name="Zhang X.X."/>
        </authorList>
    </citation>
    <scope>NUCLEOTIDE SEQUENCE [LARGE SCALE GENOMIC DNA]</scope>
    <source>
        <strain evidence="2 3">BSs20135</strain>
    </source>
</reference>
<accession>K6YLF1</accession>
<dbReference type="AlphaFoldDB" id="K6YLF1"/>
<dbReference type="EMBL" id="BAEO01000007">
    <property type="protein sequence ID" value="GAC17458.1"/>
    <property type="molecule type" value="Genomic_DNA"/>
</dbReference>
<evidence type="ECO:0000313" key="2">
    <source>
        <dbReference type="EMBL" id="GAC17458.1"/>
    </source>
</evidence>